<keyword evidence="1" id="KW-1133">Transmembrane helix</keyword>
<dbReference type="EMBL" id="LUEZ02000002">
    <property type="protein sequence ID" value="RDB31018.1"/>
    <property type="molecule type" value="Genomic_DNA"/>
</dbReference>
<dbReference type="InParanoid" id="A0A369KAT6"/>
<comment type="caution">
    <text evidence="2">The sequence shown here is derived from an EMBL/GenBank/DDBJ whole genome shotgun (WGS) entry which is preliminary data.</text>
</comment>
<protein>
    <submittedName>
        <fullName evidence="2">Uncharacterized protein</fullName>
    </submittedName>
</protein>
<sequence>MFIFELVSPGKFLLGLTATAFIFGAVAANHLWLGFSVRGLGTMFIFELVSPGKFLLGLAATAFIFGAVAANHLWLGFSGTGGSETMFIFELVSPSKFLLGYLVLSTFTWMRSPLHDFAAQTQGYCWRISPG</sequence>
<feature type="transmembrane region" description="Helical" evidence="1">
    <location>
        <begin position="54"/>
        <end position="74"/>
    </location>
</feature>
<dbReference type="AlphaFoldDB" id="A0A369KAT6"/>
<evidence type="ECO:0000313" key="2">
    <source>
        <dbReference type="EMBL" id="RDB31018.1"/>
    </source>
</evidence>
<organism evidence="2 3">
    <name type="scientific">Hypsizygus marmoreus</name>
    <name type="common">White beech mushroom</name>
    <name type="synonym">Agaricus marmoreus</name>
    <dbReference type="NCBI Taxonomy" id="39966"/>
    <lineage>
        <taxon>Eukaryota</taxon>
        <taxon>Fungi</taxon>
        <taxon>Dikarya</taxon>
        <taxon>Basidiomycota</taxon>
        <taxon>Agaricomycotina</taxon>
        <taxon>Agaricomycetes</taxon>
        <taxon>Agaricomycetidae</taxon>
        <taxon>Agaricales</taxon>
        <taxon>Tricholomatineae</taxon>
        <taxon>Lyophyllaceae</taxon>
        <taxon>Hypsizygus</taxon>
    </lineage>
</organism>
<name>A0A369KAT6_HYPMA</name>
<accession>A0A369KAT6</accession>
<gene>
    <name evidence="2" type="ORF">Hypma_000104</name>
</gene>
<reference evidence="2" key="1">
    <citation type="submission" date="2018-04" db="EMBL/GenBank/DDBJ databases">
        <title>Whole genome sequencing of Hypsizygus marmoreus.</title>
        <authorList>
            <person name="Choi I.-G."/>
            <person name="Min B."/>
            <person name="Kim J.-G."/>
            <person name="Kim S."/>
            <person name="Oh Y.-L."/>
            <person name="Kong W.-S."/>
            <person name="Park H."/>
            <person name="Jeong J."/>
            <person name="Song E.-S."/>
        </authorList>
    </citation>
    <scope>NUCLEOTIDE SEQUENCE [LARGE SCALE GENOMIC DNA]</scope>
    <source>
        <strain evidence="2">51987-8</strain>
    </source>
</reference>
<keyword evidence="3" id="KW-1185">Reference proteome</keyword>
<keyword evidence="1" id="KW-0472">Membrane</keyword>
<feature type="transmembrane region" description="Helical" evidence="1">
    <location>
        <begin position="86"/>
        <end position="104"/>
    </location>
</feature>
<evidence type="ECO:0000313" key="3">
    <source>
        <dbReference type="Proteomes" id="UP000076154"/>
    </source>
</evidence>
<dbReference type="Proteomes" id="UP000076154">
    <property type="component" value="Unassembled WGS sequence"/>
</dbReference>
<keyword evidence="1" id="KW-0812">Transmembrane</keyword>
<feature type="transmembrane region" description="Helical" evidence="1">
    <location>
        <begin position="12"/>
        <end position="33"/>
    </location>
</feature>
<evidence type="ECO:0000256" key="1">
    <source>
        <dbReference type="SAM" id="Phobius"/>
    </source>
</evidence>
<proteinExistence type="predicted"/>